<protein>
    <submittedName>
        <fullName evidence="3">Alpha/beta hydrolase</fullName>
    </submittedName>
</protein>
<feature type="domain" description="BD-FAE-like" evidence="2">
    <location>
        <begin position="43"/>
        <end position="237"/>
    </location>
</feature>
<dbReference type="InterPro" id="IPR029058">
    <property type="entry name" value="AB_hydrolase_fold"/>
</dbReference>
<accession>A0A520MPQ2</accession>
<gene>
    <name evidence="3" type="ORF">EVA96_00015</name>
</gene>
<name>A0A520MPQ2_9GAMM</name>
<reference evidence="3 4" key="1">
    <citation type="submission" date="2019-02" db="EMBL/GenBank/DDBJ databases">
        <title>Prokaryotic population dynamics and viral predation in marine succession experiment using metagenomics: the confinement effect.</title>
        <authorList>
            <person name="Haro-Moreno J.M."/>
            <person name="Rodriguez-Valera F."/>
            <person name="Lopez-Perez M."/>
        </authorList>
    </citation>
    <scope>NUCLEOTIDE SEQUENCE [LARGE SCALE GENOMIC DNA]</scope>
    <source>
        <strain evidence="3">MED-G163</strain>
    </source>
</reference>
<sequence>MKSLLKFLLLIPLIVISDEDFKIDELSYGEHEKQKIDFYKGSSDKVLIWIHGGGWIFGDKQASRWVNRFRNHFIDHENLNVYMIGYRIGEDTAPNAVNDVICAYKKILDDATTKNLSIEDIVVSGASAGGHLALMTGLSETYIDNPCHSMTKPKAIINLFGITEIERNSDFLDETKFFKASNYVKGWIKPDQDIAEISQKLSPIYLIDENPPYVLTIHGTSDRWVPYEQAILLDNKLGSKHKLLTIDGGGHYYFSEKEDELIRGTISSFLKGVYLE</sequence>
<keyword evidence="1 3" id="KW-0378">Hydrolase</keyword>
<dbReference type="GO" id="GO:0016787">
    <property type="term" value="F:hydrolase activity"/>
    <property type="evidence" value="ECO:0007669"/>
    <property type="project" value="UniProtKB-KW"/>
</dbReference>
<organism evidence="3 4">
    <name type="scientific">SAR86 cluster bacterium</name>
    <dbReference type="NCBI Taxonomy" id="2030880"/>
    <lineage>
        <taxon>Bacteria</taxon>
        <taxon>Pseudomonadati</taxon>
        <taxon>Pseudomonadota</taxon>
        <taxon>Gammaproteobacteria</taxon>
        <taxon>SAR86 cluster</taxon>
    </lineage>
</organism>
<comment type="caution">
    <text evidence="3">The sequence shown here is derived from an EMBL/GenBank/DDBJ whole genome shotgun (WGS) entry which is preliminary data.</text>
</comment>
<dbReference type="AlphaFoldDB" id="A0A520MPQ2"/>
<evidence type="ECO:0000313" key="3">
    <source>
        <dbReference type="EMBL" id="RZO23188.1"/>
    </source>
</evidence>
<dbReference type="InterPro" id="IPR050300">
    <property type="entry name" value="GDXG_lipolytic_enzyme"/>
</dbReference>
<evidence type="ECO:0000256" key="1">
    <source>
        <dbReference type="ARBA" id="ARBA00022801"/>
    </source>
</evidence>
<dbReference type="EMBL" id="SHBI01000001">
    <property type="protein sequence ID" value="RZO23188.1"/>
    <property type="molecule type" value="Genomic_DNA"/>
</dbReference>
<dbReference type="Gene3D" id="3.40.50.1820">
    <property type="entry name" value="alpha/beta hydrolase"/>
    <property type="match status" value="1"/>
</dbReference>
<dbReference type="Pfam" id="PF20434">
    <property type="entry name" value="BD-FAE"/>
    <property type="match status" value="1"/>
</dbReference>
<evidence type="ECO:0000259" key="2">
    <source>
        <dbReference type="Pfam" id="PF20434"/>
    </source>
</evidence>
<dbReference type="Proteomes" id="UP000315782">
    <property type="component" value="Unassembled WGS sequence"/>
</dbReference>
<dbReference type="PANTHER" id="PTHR48081">
    <property type="entry name" value="AB HYDROLASE SUPERFAMILY PROTEIN C4A8.06C"/>
    <property type="match status" value="1"/>
</dbReference>
<dbReference type="SUPFAM" id="SSF53474">
    <property type="entry name" value="alpha/beta-Hydrolases"/>
    <property type="match status" value="1"/>
</dbReference>
<proteinExistence type="predicted"/>
<evidence type="ECO:0000313" key="4">
    <source>
        <dbReference type="Proteomes" id="UP000315782"/>
    </source>
</evidence>
<dbReference type="InterPro" id="IPR049492">
    <property type="entry name" value="BD-FAE-like_dom"/>
</dbReference>